<feature type="region of interest" description="Disordered" evidence="1">
    <location>
        <begin position="80"/>
        <end position="152"/>
    </location>
</feature>
<dbReference type="AlphaFoldDB" id="A0AAX6GDX1"/>
<reference evidence="2" key="1">
    <citation type="journal article" date="2023" name="GigaByte">
        <title>Genome assembly of the bearded iris, Iris pallida Lam.</title>
        <authorList>
            <person name="Bruccoleri R.E."/>
            <person name="Oakeley E.J."/>
            <person name="Faust A.M.E."/>
            <person name="Altorfer M."/>
            <person name="Dessus-Babus S."/>
            <person name="Burckhardt D."/>
            <person name="Oertli M."/>
            <person name="Naumann U."/>
            <person name="Petersen F."/>
            <person name="Wong J."/>
        </authorList>
    </citation>
    <scope>NUCLEOTIDE SEQUENCE</scope>
    <source>
        <strain evidence="2">GSM-AAB239-AS_SAM_17_03QT</strain>
    </source>
</reference>
<keyword evidence="3" id="KW-1185">Reference proteome</keyword>
<sequence length="172" mass="17854">MDTSPPSPPVDNDGIGVLGKGGEEKEGNTSNDEIADDAGDATGATKEASDPPPVEANGPVQEAAATAVCDAAVESIFVQLNGVGEPDGSSGSQEEENPPKAPKGGAQAPVLLGAKKRKVGNLRRFKQESATNQEEADSTEEDNIKRELRDPPLITKIIMPGEYCATETDNVQ</sequence>
<feature type="compositionally biased region" description="Basic residues" evidence="1">
    <location>
        <begin position="114"/>
        <end position="124"/>
    </location>
</feature>
<gene>
    <name evidence="2" type="ORF">M6B38_371915</name>
</gene>
<reference evidence="2" key="2">
    <citation type="submission" date="2023-04" db="EMBL/GenBank/DDBJ databases">
        <authorList>
            <person name="Bruccoleri R.E."/>
            <person name="Oakeley E.J."/>
            <person name="Faust A.-M."/>
            <person name="Dessus-Babus S."/>
            <person name="Altorfer M."/>
            <person name="Burckhardt D."/>
            <person name="Oertli M."/>
            <person name="Naumann U."/>
            <person name="Petersen F."/>
            <person name="Wong J."/>
        </authorList>
    </citation>
    <scope>NUCLEOTIDE SEQUENCE</scope>
    <source>
        <strain evidence="2">GSM-AAB239-AS_SAM_17_03QT</strain>
        <tissue evidence="2">Leaf</tissue>
    </source>
</reference>
<evidence type="ECO:0000256" key="1">
    <source>
        <dbReference type="SAM" id="MobiDB-lite"/>
    </source>
</evidence>
<protein>
    <submittedName>
        <fullName evidence="2">Chromo domain-containing protein LHP1</fullName>
    </submittedName>
</protein>
<dbReference type="Proteomes" id="UP001140949">
    <property type="component" value="Unassembled WGS sequence"/>
</dbReference>
<name>A0AAX6GDX1_IRIPA</name>
<feature type="region of interest" description="Disordered" evidence="1">
    <location>
        <begin position="1"/>
        <end position="62"/>
    </location>
</feature>
<evidence type="ECO:0000313" key="2">
    <source>
        <dbReference type="EMBL" id="KAJ6826515.1"/>
    </source>
</evidence>
<dbReference type="EMBL" id="JANAVB010020985">
    <property type="protein sequence ID" value="KAJ6826515.1"/>
    <property type="molecule type" value="Genomic_DNA"/>
</dbReference>
<organism evidence="2 3">
    <name type="scientific">Iris pallida</name>
    <name type="common">Sweet iris</name>
    <dbReference type="NCBI Taxonomy" id="29817"/>
    <lineage>
        <taxon>Eukaryota</taxon>
        <taxon>Viridiplantae</taxon>
        <taxon>Streptophyta</taxon>
        <taxon>Embryophyta</taxon>
        <taxon>Tracheophyta</taxon>
        <taxon>Spermatophyta</taxon>
        <taxon>Magnoliopsida</taxon>
        <taxon>Liliopsida</taxon>
        <taxon>Asparagales</taxon>
        <taxon>Iridaceae</taxon>
        <taxon>Iridoideae</taxon>
        <taxon>Irideae</taxon>
        <taxon>Iris</taxon>
    </lineage>
</organism>
<accession>A0AAX6GDX1</accession>
<comment type="caution">
    <text evidence="2">The sequence shown here is derived from an EMBL/GenBank/DDBJ whole genome shotgun (WGS) entry which is preliminary data.</text>
</comment>
<evidence type="ECO:0000313" key="3">
    <source>
        <dbReference type="Proteomes" id="UP001140949"/>
    </source>
</evidence>
<proteinExistence type="predicted"/>